<comment type="similarity">
    <text evidence="13">Belongs to the methylthiotransferase family. MiaB subfamily.</text>
</comment>
<dbReference type="Gene3D" id="3.40.50.12160">
    <property type="entry name" value="Methylthiotransferase, N-terminal domain"/>
    <property type="match status" value="1"/>
</dbReference>
<dbReference type="NCBIfam" id="TIGR01574">
    <property type="entry name" value="miaB-methiolase"/>
    <property type="match status" value="1"/>
</dbReference>
<reference evidence="18" key="1">
    <citation type="journal article" date="2020" name="mSystems">
        <title>Genome- and Community-Level Interaction Insights into Carbon Utilization and Element Cycling Functions of Hydrothermarchaeota in Hydrothermal Sediment.</title>
        <authorList>
            <person name="Zhou Z."/>
            <person name="Liu Y."/>
            <person name="Xu W."/>
            <person name="Pan J."/>
            <person name="Luo Z.H."/>
            <person name="Li M."/>
        </authorList>
    </citation>
    <scope>NUCLEOTIDE SEQUENCE [LARGE SCALE GENOMIC DNA]</scope>
    <source>
        <strain evidence="18">SpSt-456</strain>
    </source>
</reference>
<comment type="caution">
    <text evidence="18">The sequence shown here is derived from an EMBL/GenBank/DDBJ whole genome shotgun (WGS) entry which is preliminary data.</text>
</comment>
<dbReference type="GO" id="GO:0046872">
    <property type="term" value="F:metal ion binding"/>
    <property type="evidence" value="ECO:0007669"/>
    <property type="project" value="UniProtKB-KW"/>
</dbReference>
<evidence type="ECO:0000256" key="3">
    <source>
        <dbReference type="ARBA" id="ARBA00022490"/>
    </source>
</evidence>
<keyword evidence="7 13" id="KW-0408">Iron</keyword>
<dbReference type="EMBL" id="DSTK01000026">
    <property type="protein sequence ID" value="HFK97452.1"/>
    <property type="molecule type" value="Genomic_DNA"/>
</dbReference>
<dbReference type="AlphaFoldDB" id="A0A832A4G6"/>
<dbReference type="CDD" id="cd01335">
    <property type="entry name" value="Radical_SAM"/>
    <property type="match status" value="1"/>
</dbReference>
<evidence type="ECO:0000259" key="17">
    <source>
        <dbReference type="PROSITE" id="PS51918"/>
    </source>
</evidence>
<dbReference type="EC" id="2.8.4.3" evidence="9 13"/>
<dbReference type="Gene3D" id="3.80.30.20">
    <property type="entry name" value="tm_1862 like domain"/>
    <property type="match status" value="1"/>
</dbReference>
<dbReference type="InterPro" id="IPR005839">
    <property type="entry name" value="Methylthiotransferase"/>
</dbReference>
<gene>
    <name evidence="13 18" type="primary">miaB</name>
    <name evidence="18" type="ORF">ENS06_09055</name>
</gene>
<dbReference type="InterPro" id="IPR058240">
    <property type="entry name" value="rSAM_sf"/>
</dbReference>
<evidence type="ECO:0000256" key="4">
    <source>
        <dbReference type="ARBA" id="ARBA00022679"/>
    </source>
</evidence>
<feature type="domain" description="Radical SAM core" evidence="17">
    <location>
        <begin position="155"/>
        <end position="385"/>
    </location>
</feature>
<evidence type="ECO:0000256" key="9">
    <source>
        <dbReference type="ARBA" id="ARBA00033765"/>
    </source>
</evidence>
<dbReference type="SFLD" id="SFLDG01082">
    <property type="entry name" value="B12-binding_domain_containing"/>
    <property type="match status" value="1"/>
</dbReference>
<dbReference type="Pfam" id="PF01938">
    <property type="entry name" value="TRAM"/>
    <property type="match status" value="1"/>
</dbReference>
<dbReference type="SFLD" id="SFLDF00273">
    <property type="entry name" value="(dimethylallyl)adenosine_tRNA"/>
    <property type="match status" value="1"/>
</dbReference>
<feature type="binding site" evidence="13">
    <location>
        <position position="173"/>
    </location>
    <ligand>
        <name>[4Fe-4S] cluster</name>
        <dbReference type="ChEBI" id="CHEBI:49883"/>
        <label>2</label>
        <note>4Fe-4S-S-AdoMet</note>
    </ligand>
</feature>
<comment type="cofactor">
    <cofactor evidence="13">
        <name>[4Fe-4S] cluster</name>
        <dbReference type="ChEBI" id="CHEBI:49883"/>
    </cofactor>
    <text evidence="13">Binds 2 [4Fe-4S] clusters. One cluster is coordinated with 3 cysteines and an exchangeable S-adenosyl-L-methionine.</text>
</comment>
<keyword evidence="13" id="KW-0819">tRNA processing</keyword>
<dbReference type="HAMAP" id="MF_01864">
    <property type="entry name" value="tRNA_metthiotr_MiaB"/>
    <property type="match status" value="1"/>
</dbReference>
<dbReference type="PANTHER" id="PTHR43020">
    <property type="entry name" value="CDK5 REGULATORY SUBUNIT-ASSOCIATED PROTEIN 1"/>
    <property type="match status" value="1"/>
</dbReference>
<keyword evidence="2 13" id="KW-0004">4Fe-4S</keyword>
<evidence type="ECO:0000256" key="8">
    <source>
        <dbReference type="ARBA" id="ARBA00023014"/>
    </source>
</evidence>
<dbReference type="SFLD" id="SFLDG01061">
    <property type="entry name" value="methylthiotransferase"/>
    <property type="match status" value="1"/>
</dbReference>
<name>A0A832A4G6_9BACT</name>
<feature type="binding site" evidence="13">
    <location>
        <position position="92"/>
    </location>
    <ligand>
        <name>[4Fe-4S] cluster</name>
        <dbReference type="ChEBI" id="CHEBI:49883"/>
        <label>1</label>
    </ligand>
</feature>
<organism evidence="18">
    <name type="scientific">Desulfacinum infernum</name>
    <dbReference type="NCBI Taxonomy" id="35837"/>
    <lineage>
        <taxon>Bacteria</taxon>
        <taxon>Pseudomonadati</taxon>
        <taxon>Thermodesulfobacteriota</taxon>
        <taxon>Syntrophobacteria</taxon>
        <taxon>Syntrophobacterales</taxon>
        <taxon>Syntrophobacteraceae</taxon>
        <taxon>Desulfacinum</taxon>
    </lineage>
</organism>
<dbReference type="GO" id="GO:0005829">
    <property type="term" value="C:cytosol"/>
    <property type="evidence" value="ECO:0007669"/>
    <property type="project" value="TreeGrafter"/>
</dbReference>
<dbReference type="InterPro" id="IPR013848">
    <property type="entry name" value="Methylthiotransferase_N"/>
</dbReference>
<proteinExistence type="inferred from homology"/>
<keyword evidence="6 13" id="KW-0479">Metal-binding</keyword>
<keyword evidence="5 13" id="KW-0949">S-adenosyl-L-methionine</keyword>
<evidence type="ECO:0000256" key="2">
    <source>
        <dbReference type="ARBA" id="ARBA00022485"/>
    </source>
</evidence>
<dbReference type="Pfam" id="PF04055">
    <property type="entry name" value="Radical_SAM"/>
    <property type="match status" value="1"/>
</dbReference>
<dbReference type="SUPFAM" id="SSF102114">
    <property type="entry name" value="Radical SAM enzymes"/>
    <property type="match status" value="1"/>
</dbReference>
<keyword evidence="8 13" id="KW-0411">Iron-sulfur</keyword>
<dbReference type="PROSITE" id="PS01278">
    <property type="entry name" value="MTTASE_RADICAL"/>
    <property type="match status" value="1"/>
</dbReference>
<comment type="subunit">
    <text evidence="13">Monomer.</text>
</comment>
<feature type="binding site" evidence="13">
    <location>
        <position position="22"/>
    </location>
    <ligand>
        <name>[4Fe-4S] cluster</name>
        <dbReference type="ChEBI" id="CHEBI:49883"/>
        <label>1</label>
    </ligand>
</feature>
<evidence type="ECO:0000313" key="18">
    <source>
        <dbReference type="EMBL" id="HFK97452.1"/>
    </source>
</evidence>
<feature type="domain" description="TRAM" evidence="15">
    <location>
        <begin position="388"/>
        <end position="451"/>
    </location>
</feature>
<dbReference type="SFLD" id="SFLDS00029">
    <property type="entry name" value="Radical_SAM"/>
    <property type="match status" value="1"/>
</dbReference>
<dbReference type="NCBIfam" id="TIGR00089">
    <property type="entry name" value="MiaB/RimO family radical SAM methylthiotransferase"/>
    <property type="match status" value="1"/>
</dbReference>
<evidence type="ECO:0000256" key="1">
    <source>
        <dbReference type="ARBA" id="ARBA00003234"/>
    </source>
</evidence>
<dbReference type="GO" id="GO:0035597">
    <property type="term" value="F:tRNA-2-methylthio-N(6)-dimethylallyladenosine(37) synthase activity"/>
    <property type="evidence" value="ECO:0007669"/>
    <property type="project" value="UniProtKB-EC"/>
</dbReference>
<dbReference type="PANTHER" id="PTHR43020:SF2">
    <property type="entry name" value="MITOCHONDRIAL TRNA METHYLTHIOTRANSFERASE CDK5RAP1"/>
    <property type="match status" value="1"/>
</dbReference>
<sequence>MEGLGLAPAARPLGLFVHTFGCQMNEYDSLRVQRLLAQDGYTLCPNPSEADVIFINTCSVREKAEQKVFSLLGRLRRLKQRNPSLVIVVGGCVAQQLGSTLLERFPYVDLVVGTRALGSLPRLVHAARRGASRIAHLPEHDEEGWRELFAQTDVWQTDVVAPVTVMQGCDNFCTYCIVPYVRGRERSRPVREILREVQLVVEKGAKEVLLLGQNVNSYGKGLEEKPRFSDLLRLIARETDVARIRFTTSHPKDLTDDLIQCFADIAQLCPHIHLPFQAGSDRVLERMNRRYTARDYRHIVDLLRSACPEIAVSADVMVGFPGETEEDFHATLDLMRAVRFDTLFSFRYSDRPYTAARLFPDKVSDAVKARRLTELQSLQASITLEKNREEVGRIRRVLVESESKAGDGQMSGRTPQNRIVNFSGSAALKGRIVSVKITEAYAHSLKGRLSDGECSKAEAGPSPNRRPANGDPDGQGP</sequence>
<evidence type="ECO:0000259" key="16">
    <source>
        <dbReference type="PROSITE" id="PS51449"/>
    </source>
</evidence>
<evidence type="ECO:0000256" key="14">
    <source>
        <dbReference type="SAM" id="MobiDB-lite"/>
    </source>
</evidence>
<dbReference type="FunFam" id="3.40.50.12160:FF:000003">
    <property type="entry name" value="CDK5 regulatory subunit-associated protein 1"/>
    <property type="match status" value="1"/>
</dbReference>
<evidence type="ECO:0000259" key="15">
    <source>
        <dbReference type="PROSITE" id="PS50926"/>
    </source>
</evidence>
<dbReference type="InterPro" id="IPR002792">
    <property type="entry name" value="TRAM_dom"/>
</dbReference>
<evidence type="ECO:0000256" key="12">
    <source>
        <dbReference type="ARBA" id="ARBA00081141"/>
    </source>
</evidence>
<accession>A0A832A4G6</accession>
<evidence type="ECO:0000256" key="10">
    <source>
        <dbReference type="ARBA" id="ARBA00068570"/>
    </source>
</evidence>
<dbReference type="InterPro" id="IPR007197">
    <property type="entry name" value="rSAM"/>
</dbReference>
<evidence type="ECO:0000256" key="5">
    <source>
        <dbReference type="ARBA" id="ARBA00022691"/>
    </source>
</evidence>
<evidence type="ECO:0000256" key="6">
    <source>
        <dbReference type="ARBA" id="ARBA00022723"/>
    </source>
</evidence>
<comment type="catalytic activity">
    <reaction evidence="13">
        <text>N(6)-dimethylallyladenosine(37) in tRNA + (sulfur carrier)-SH + AH2 + 2 S-adenosyl-L-methionine = 2-methylsulfanyl-N(6)-dimethylallyladenosine(37) in tRNA + (sulfur carrier)-H + 5'-deoxyadenosine + L-methionine + A + S-adenosyl-L-homocysteine + 2 H(+)</text>
        <dbReference type="Rhea" id="RHEA:37067"/>
        <dbReference type="Rhea" id="RHEA-COMP:10375"/>
        <dbReference type="Rhea" id="RHEA-COMP:10376"/>
        <dbReference type="Rhea" id="RHEA-COMP:14737"/>
        <dbReference type="Rhea" id="RHEA-COMP:14739"/>
        <dbReference type="ChEBI" id="CHEBI:13193"/>
        <dbReference type="ChEBI" id="CHEBI:15378"/>
        <dbReference type="ChEBI" id="CHEBI:17319"/>
        <dbReference type="ChEBI" id="CHEBI:17499"/>
        <dbReference type="ChEBI" id="CHEBI:29917"/>
        <dbReference type="ChEBI" id="CHEBI:57844"/>
        <dbReference type="ChEBI" id="CHEBI:57856"/>
        <dbReference type="ChEBI" id="CHEBI:59789"/>
        <dbReference type="ChEBI" id="CHEBI:64428"/>
        <dbReference type="ChEBI" id="CHEBI:74415"/>
        <dbReference type="ChEBI" id="CHEBI:74417"/>
        <dbReference type="EC" id="2.8.4.3"/>
    </reaction>
</comment>
<dbReference type="GO" id="GO:0051539">
    <property type="term" value="F:4 iron, 4 sulfur cluster binding"/>
    <property type="evidence" value="ECO:0007669"/>
    <property type="project" value="UniProtKB-UniRule"/>
</dbReference>
<evidence type="ECO:0000256" key="7">
    <source>
        <dbReference type="ARBA" id="ARBA00023004"/>
    </source>
</evidence>
<evidence type="ECO:0000256" key="11">
    <source>
        <dbReference type="ARBA" id="ARBA00080698"/>
    </source>
</evidence>
<feature type="domain" description="MTTase N-terminal" evidence="16">
    <location>
        <begin position="13"/>
        <end position="129"/>
    </location>
</feature>
<dbReference type="SMART" id="SM00729">
    <property type="entry name" value="Elp3"/>
    <property type="match status" value="1"/>
</dbReference>
<dbReference type="PROSITE" id="PS50926">
    <property type="entry name" value="TRAM"/>
    <property type="match status" value="1"/>
</dbReference>
<protein>
    <recommendedName>
        <fullName evidence="10 13">tRNA-2-methylthio-N(6)-dimethylallyladenosine synthase</fullName>
        <ecNumber evidence="9 13">2.8.4.3</ecNumber>
    </recommendedName>
    <alternativeName>
        <fullName evidence="12 13">(Dimethylallyl)adenosine tRNA methylthiotransferase MiaB</fullName>
    </alternativeName>
    <alternativeName>
        <fullName evidence="11 13">tRNA-i(6)A37 methylthiotransferase</fullName>
    </alternativeName>
</protein>
<dbReference type="PROSITE" id="PS51449">
    <property type="entry name" value="MTTASE_N"/>
    <property type="match status" value="1"/>
</dbReference>
<keyword evidence="3 13" id="KW-0963">Cytoplasm</keyword>
<dbReference type="InterPro" id="IPR020612">
    <property type="entry name" value="Methylthiotransferase_CS"/>
</dbReference>
<dbReference type="InterPro" id="IPR006463">
    <property type="entry name" value="MiaB_methiolase"/>
</dbReference>
<comment type="function">
    <text evidence="1 13">Catalyzes the methylthiolation of N6-(dimethylallyl)adenosine (i(6)A), leading to the formation of 2-methylthio-N6-(dimethylallyl)adenosine (ms(2)i(6)A) at position 37 in tRNAs that read codons beginning with uridine.</text>
</comment>
<dbReference type="InterPro" id="IPR023404">
    <property type="entry name" value="rSAM_horseshoe"/>
</dbReference>
<evidence type="ECO:0000256" key="13">
    <source>
        <dbReference type="HAMAP-Rule" id="MF_01864"/>
    </source>
</evidence>
<feature type="region of interest" description="Disordered" evidence="14">
    <location>
        <begin position="448"/>
        <end position="477"/>
    </location>
</feature>
<dbReference type="PROSITE" id="PS51918">
    <property type="entry name" value="RADICAL_SAM"/>
    <property type="match status" value="1"/>
</dbReference>
<dbReference type="InterPro" id="IPR006638">
    <property type="entry name" value="Elp3/MiaA/NifB-like_rSAM"/>
</dbReference>
<feature type="binding site" evidence="13">
    <location>
        <position position="176"/>
    </location>
    <ligand>
        <name>[4Fe-4S] cluster</name>
        <dbReference type="ChEBI" id="CHEBI:49883"/>
        <label>2</label>
        <note>4Fe-4S-S-AdoMet</note>
    </ligand>
</feature>
<dbReference type="Pfam" id="PF00919">
    <property type="entry name" value="UPF0004"/>
    <property type="match status" value="1"/>
</dbReference>
<feature type="binding site" evidence="13">
    <location>
        <position position="169"/>
    </location>
    <ligand>
        <name>[4Fe-4S] cluster</name>
        <dbReference type="ChEBI" id="CHEBI:49883"/>
        <label>2</label>
        <note>4Fe-4S-S-AdoMet</note>
    </ligand>
</feature>
<keyword evidence="4 13" id="KW-0808">Transferase</keyword>
<feature type="binding site" evidence="13">
    <location>
        <position position="58"/>
    </location>
    <ligand>
        <name>[4Fe-4S] cluster</name>
        <dbReference type="ChEBI" id="CHEBI:49883"/>
        <label>1</label>
    </ligand>
</feature>
<comment type="subcellular location">
    <subcellularLocation>
        <location evidence="13">Cytoplasm</location>
    </subcellularLocation>
</comment>
<dbReference type="FunFam" id="3.80.30.20:FF:000001">
    <property type="entry name" value="tRNA-2-methylthio-N(6)-dimethylallyladenosine synthase 2"/>
    <property type="match status" value="1"/>
</dbReference>
<dbReference type="InterPro" id="IPR038135">
    <property type="entry name" value="Methylthiotransferase_N_sf"/>
</dbReference>